<organism evidence="9 10">
    <name type="scientific">Hippocampus comes</name>
    <name type="common">Tiger tail seahorse</name>
    <dbReference type="NCBI Taxonomy" id="109280"/>
    <lineage>
        <taxon>Eukaryota</taxon>
        <taxon>Metazoa</taxon>
        <taxon>Chordata</taxon>
        <taxon>Craniata</taxon>
        <taxon>Vertebrata</taxon>
        <taxon>Euteleostomi</taxon>
        <taxon>Actinopterygii</taxon>
        <taxon>Neopterygii</taxon>
        <taxon>Teleostei</taxon>
        <taxon>Neoteleostei</taxon>
        <taxon>Acanthomorphata</taxon>
        <taxon>Syngnathiaria</taxon>
        <taxon>Syngnathiformes</taxon>
        <taxon>Syngnathoidei</taxon>
        <taxon>Syngnathidae</taxon>
        <taxon>Hippocampus</taxon>
    </lineage>
</organism>
<keyword evidence="10" id="KW-1185">Reference proteome</keyword>
<dbReference type="Pfam" id="PF13359">
    <property type="entry name" value="DDE_Tnp_4"/>
    <property type="match status" value="1"/>
</dbReference>
<name>A0A3Q3DKY5_HIPCM</name>
<dbReference type="InterPro" id="IPR045249">
    <property type="entry name" value="HARBI1-like"/>
</dbReference>
<dbReference type="Ensembl" id="ENSHCOT00000022496.1">
    <property type="protein sequence ID" value="ENSHCOP00000014785.1"/>
    <property type="gene ID" value="ENSHCOG00000018267.1"/>
</dbReference>
<dbReference type="KEGG" id="hcq:109523993"/>
<accession>A0A3Q3DKY5</accession>
<dbReference type="RefSeq" id="XP_019739111.1">
    <property type="nucleotide sequence ID" value="XM_019883552.1"/>
</dbReference>
<keyword evidence="4" id="KW-0540">Nuclease</keyword>
<dbReference type="OrthoDB" id="9946389at2759"/>
<evidence type="ECO:0000259" key="8">
    <source>
        <dbReference type="Pfam" id="PF13359"/>
    </source>
</evidence>
<keyword evidence="7" id="KW-0539">Nucleus</keyword>
<sequence length="351" mass="39476">MSDPLPVWFAVQAELLGHEEELDSQSRSCFDCYDDATLFELFHLTRACVEFVADIVRGRMKKFLLTSLSLDAMIMTTLNFYARGSHSAALKKRFDLKTDCDDVVFTVSEVVAAMSDQFISFPQTRKAKIDMAHMVEDFCGIPDVLGLLAPAHFKITQGPLDLHFNSLGYASVVCQMICDLDGNILSVEQCCAGGTREQDLWGTSIRGREIEEELYGQYWVIGGDGYDLSKRVLTPVPEPQDEAQRNFNAAHAKIHAAAQSTLRSLKWRFRCLTQLGFEQHKLTNIIKACCVLHNIAKKFSVPLPLGEDQFEDPQPRNPRSDSAGICPDVLRARQELIDYHFSVIACQEELE</sequence>
<dbReference type="OMA" id="MKRRFKC"/>
<proteinExistence type="inferred from homology"/>
<dbReference type="AlphaFoldDB" id="A0A3Q3DKY5"/>
<dbReference type="GeneID" id="109523993"/>
<dbReference type="GO" id="GO:0004518">
    <property type="term" value="F:nuclease activity"/>
    <property type="evidence" value="ECO:0007669"/>
    <property type="project" value="UniProtKB-KW"/>
</dbReference>
<evidence type="ECO:0000256" key="3">
    <source>
        <dbReference type="ARBA" id="ARBA00006958"/>
    </source>
</evidence>
<comment type="cofactor">
    <cofactor evidence="1">
        <name>a divalent metal cation</name>
        <dbReference type="ChEBI" id="CHEBI:60240"/>
    </cofactor>
</comment>
<evidence type="ECO:0000256" key="2">
    <source>
        <dbReference type="ARBA" id="ARBA00004123"/>
    </source>
</evidence>
<evidence type="ECO:0000313" key="9">
    <source>
        <dbReference type="Ensembl" id="ENSHCOP00000014785.1"/>
    </source>
</evidence>
<dbReference type="PANTHER" id="PTHR22930">
    <property type="match status" value="1"/>
</dbReference>
<dbReference type="Proteomes" id="UP000264820">
    <property type="component" value="Unplaced"/>
</dbReference>
<dbReference type="GO" id="GO:0005634">
    <property type="term" value="C:nucleus"/>
    <property type="evidence" value="ECO:0007669"/>
    <property type="project" value="UniProtKB-SubCell"/>
</dbReference>
<reference evidence="9" key="2">
    <citation type="submission" date="2025-09" db="UniProtKB">
        <authorList>
            <consortium name="Ensembl"/>
        </authorList>
    </citation>
    <scope>IDENTIFICATION</scope>
</reference>
<dbReference type="PANTHER" id="PTHR22930:SF252">
    <property type="entry name" value="NUCLEASE HARBI1-RELATED"/>
    <property type="match status" value="1"/>
</dbReference>
<protein>
    <submittedName>
        <fullName evidence="9">Putative nuclease HARBI1</fullName>
    </submittedName>
</protein>
<dbReference type="InterPro" id="IPR027806">
    <property type="entry name" value="HARBI1_dom"/>
</dbReference>
<evidence type="ECO:0000256" key="4">
    <source>
        <dbReference type="ARBA" id="ARBA00022722"/>
    </source>
</evidence>
<evidence type="ECO:0000256" key="6">
    <source>
        <dbReference type="ARBA" id="ARBA00022801"/>
    </source>
</evidence>
<evidence type="ECO:0000256" key="1">
    <source>
        <dbReference type="ARBA" id="ARBA00001968"/>
    </source>
</evidence>
<evidence type="ECO:0000256" key="5">
    <source>
        <dbReference type="ARBA" id="ARBA00022723"/>
    </source>
</evidence>
<feature type="domain" description="DDE Tnp4" evidence="8">
    <location>
        <begin position="167"/>
        <end position="294"/>
    </location>
</feature>
<reference evidence="9" key="1">
    <citation type="submission" date="2025-08" db="UniProtKB">
        <authorList>
            <consortium name="Ensembl"/>
        </authorList>
    </citation>
    <scope>IDENTIFICATION</scope>
</reference>
<dbReference type="GO" id="GO:0046872">
    <property type="term" value="F:metal ion binding"/>
    <property type="evidence" value="ECO:0007669"/>
    <property type="project" value="UniProtKB-KW"/>
</dbReference>
<evidence type="ECO:0000313" key="10">
    <source>
        <dbReference type="Proteomes" id="UP000264820"/>
    </source>
</evidence>
<keyword evidence="5" id="KW-0479">Metal-binding</keyword>
<dbReference type="GO" id="GO:0016787">
    <property type="term" value="F:hydrolase activity"/>
    <property type="evidence" value="ECO:0007669"/>
    <property type="project" value="UniProtKB-KW"/>
</dbReference>
<evidence type="ECO:0000256" key="7">
    <source>
        <dbReference type="ARBA" id="ARBA00023242"/>
    </source>
</evidence>
<comment type="subcellular location">
    <subcellularLocation>
        <location evidence="2">Nucleus</location>
    </subcellularLocation>
</comment>
<keyword evidence="6" id="KW-0378">Hydrolase</keyword>
<comment type="similarity">
    <text evidence="3">Belongs to the HARBI1 family.</text>
</comment>
<dbReference type="GeneTree" id="ENSGT00940000167839"/>